<keyword evidence="5 7" id="KW-0472">Membrane</keyword>
<evidence type="ECO:0000256" key="6">
    <source>
        <dbReference type="RuleBase" id="RU003943"/>
    </source>
</evidence>
<dbReference type="GO" id="GO:0055085">
    <property type="term" value="P:transmembrane transport"/>
    <property type="evidence" value="ECO:0007669"/>
    <property type="project" value="InterPro"/>
</dbReference>
<accession>A0A7K0K490</accession>
<evidence type="ECO:0000256" key="7">
    <source>
        <dbReference type="SAM" id="Phobius"/>
    </source>
</evidence>
<comment type="similarity">
    <text evidence="2 6">Belongs to the ABC-3 integral membrane protein family.</text>
</comment>
<dbReference type="GO" id="GO:0043190">
    <property type="term" value="C:ATP-binding cassette (ABC) transporter complex"/>
    <property type="evidence" value="ECO:0007669"/>
    <property type="project" value="InterPro"/>
</dbReference>
<comment type="caution">
    <text evidence="8">The sequence shown here is derived from an EMBL/GenBank/DDBJ whole genome shotgun (WGS) entry which is preliminary data.</text>
</comment>
<dbReference type="RefSeq" id="WP_154544940.1">
    <property type="nucleotide sequence ID" value="NZ_JAQYQY010000029.1"/>
</dbReference>
<dbReference type="Gene3D" id="1.10.3470.10">
    <property type="entry name" value="ABC transporter involved in vitamin B12 uptake, BtuC"/>
    <property type="match status" value="1"/>
</dbReference>
<feature type="transmembrane region" description="Helical" evidence="7">
    <location>
        <begin position="32"/>
        <end position="57"/>
    </location>
</feature>
<reference evidence="8 9" key="1">
    <citation type="submission" date="2019-08" db="EMBL/GenBank/DDBJ databases">
        <title>In-depth cultivation of the pig gut microbiome towards novel bacterial diversity and tailored functional studies.</title>
        <authorList>
            <person name="Wylensek D."/>
            <person name="Hitch T.C.A."/>
            <person name="Clavel T."/>
        </authorList>
    </citation>
    <scope>NUCLEOTIDE SEQUENCE [LARGE SCALE GENOMIC DNA]</scope>
    <source>
        <strain evidence="8 9">RF-GAM-744-WT-7</strain>
    </source>
</reference>
<dbReference type="InterPro" id="IPR037294">
    <property type="entry name" value="ABC_BtuC-like"/>
</dbReference>
<dbReference type="CDD" id="cd06550">
    <property type="entry name" value="TM_ABC_iron-siderophores_like"/>
    <property type="match status" value="1"/>
</dbReference>
<evidence type="ECO:0000256" key="4">
    <source>
        <dbReference type="ARBA" id="ARBA00022989"/>
    </source>
</evidence>
<keyword evidence="9" id="KW-1185">Reference proteome</keyword>
<evidence type="ECO:0000256" key="3">
    <source>
        <dbReference type="ARBA" id="ARBA00022692"/>
    </source>
</evidence>
<dbReference type="InterPro" id="IPR001626">
    <property type="entry name" value="ABC_TroCD"/>
</dbReference>
<dbReference type="GO" id="GO:0071281">
    <property type="term" value="P:cellular response to iron ion"/>
    <property type="evidence" value="ECO:0007669"/>
    <property type="project" value="UniProtKB-ARBA"/>
</dbReference>
<comment type="subcellular location">
    <subcellularLocation>
        <location evidence="6">Cell membrane</location>
        <topology evidence="6">Multi-pass membrane protein</topology>
    </subcellularLocation>
    <subcellularLocation>
        <location evidence="1">Membrane</location>
        <topology evidence="1">Multi-pass membrane protein</topology>
    </subcellularLocation>
</comment>
<evidence type="ECO:0000313" key="9">
    <source>
        <dbReference type="Proteomes" id="UP000442535"/>
    </source>
</evidence>
<sequence length="302" mass="32550">MIEIYSRPELFSGSCYDIFVEMWTQSFMVRGILVTGVAAIVCAVLSCWMILIGWSLLGDALSHAVLPGIVIAYLVGAPFSIGALVAALTMAGLIWFMRGKGKIKEDTAIGVAFTTLFSIGVVLISLFPSQIDLHHILFGDMLGITRFDMMQVFLISPVALGILLYKRRDLTLYAFDKVHAYTIGIDPRRLGLTLIVALSLTVVVAMQAVGAMLIVALVITPGAFARLITNSFSKMLCIAPLFSVSCVILGSYFSYWFDTASGATVVALQGTAFLLLWTIQLVRSRIAAKGTIPGTPLVAPAD</sequence>
<keyword evidence="6" id="KW-0813">Transport</keyword>
<organism evidence="8 9">
    <name type="scientific">Mobiluncus porci</name>
    <dbReference type="NCBI Taxonomy" id="2652278"/>
    <lineage>
        <taxon>Bacteria</taxon>
        <taxon>Bacillati</taxon>
        <taxon>Actinomycetota</taxon>
        <taxon>Actinomycetes</taxon>
        <taxon>Actinomycetales</taxon>
        <taxon>Actinomycetaceae</taxon>
        <taxon>Mobiluncus</taxon>
    </lineage>
</organism>
<dbReference type="Proteomes" id="UP000442535">
    <property type="component" value="Unassembled WGS sequence"/>
</dbReference>
<dbReference type="SUPFAM" id="SSF81345">
    <property type="entry name" value="ABC transporter involved in vitamin B12 uptake, BtuC"/>
    <property type="match status" value="1"/>
</dbReference>
<dbReference type="AlphaFoldDB" id="A0A7K0K490"/>
<feature type="transmembrane region" description="Helical" evidence="7">
    <location>
        <begin position="108"/>
        <end position="129"/>
    </location>
</feature>
<dbReference type="GO" id="GO:0010043">
    <property type="term" value="P:response to zinc ion"/>
    <property type="evidence" value="ECO:0007669"/>
    <property type="project" value="TreeGrafter"/>
</dbReference>
<name>A0A7K0K490_9ACTO</name>
<proteinExistence type="inferred from homology"/>
<feature type="transmembrane region" description="Helical" evidence="7">
    <location>
        <begin position="69"/>
        <end position="96"/>
    </location>
</feature>
<dbReference type="PANTHER" id="PTHR30477">
    <property type="entry name" value="ABC-TRANSPORTER METAL-BINDING PROTEIN"/>
    <property type="match status" value="1"/>
</dbReference>
<dbReference type="EMBL" id="VUMY01000010">
    <property type="protein sequence ID" value="MST49855.1"/>
    <property type="molecule type" value="Genomic_DNA"/>
</dbReference>
<protein>
    <submittedName>
        <fullName evidence="8">Metal ABC transporter permease</fullName>
    </submittedName>
</protein>
<dbReference type="FunFam" id="1.10.3470.10:FF:000003">
    <property type="entry name" value="Iron ABC transporter permease SitD"/>
    <property type="match status" value="1"/>
</dbReference>
<evidence type="ECO:0000256" key="1">
    <source>
        <dbReference type="ARBA" id="ARBA00004141"/>
    </source>
</evidence>
<evidence type="ECO:0000256" key="2">
    <source>
        <dbReference type="ARBA" id="ARBA00008034"/>
    </source>
</evidence>
<feature type="transmembrane region" description="Helical" evidence="7">
    <location>
        <begin position="149"/>
        <end position="166"/>
    </location>
</feature>
<keyword evidence="4 7" id="KW-1133">Transmembrane helix</keyword>
<gene>
    <name evidence="8" type="ORF">FYJ63_06350</name>
</gene>
<feature type="transmembrane region" description="Helical" evidence="7">
    <location>
        <begin position="236"/>
        <end position="257"/>
    </location>
</feature>
<dbReference type="PANTHER" id="PTHR30477:SF13">
    <property type="entry name" value="IRON TRANSPORT SYSTEM MEMBRANE PROTEIN HI_0360-RELATED"/>
    <property type="match status" value="1"/>
</dbReference>
<dbReference type="Pfam" id="PF00950">
    <property type="entry name" value="ABC-3"/>
    <property type="match status" value="1"/>
</dbReference>
<evidence type="ECO:0000256" key="5">
    <source>
        <dbReference type="ARBA" id="ARBA00023136"/>
    </source>
</evidence>
<evidence type="ECO:0000313" key="8">
    <source>
        <dbReference type="EMBL" id="MST49855.1"/>
    </source>
</evidence>
<keyword evidence="3 6" id="KW-0812">Transmembrane</keyword>